<evidence type="ECO:0000256" key="2">
    <source>
        <dbReference type="SAM" id="Phobius"/>
    </source>
</evidence>
<reference evidence="4" key="1">
    <citation type="journal article" date="2023" name="Commun. Biol.">
        <title>Genome analysis of Parmales, the sister group of diatoms, reveals the evolutionary specialization of diatoms from phago-mixotrophs to photoautotrophs.</title>
        <authorList>
            <person name="Ban H."/>
            <person name="Sato S."/>
            <person name="Yoshikawa S."/>
            <person name="Yamada K."/>
            <person name="Nakamura Y."/>
            <person name="Ichinomiya M."/>
            <person name="Sato N."/>
            <person name="Blanc-Mathieu R."/>
            <person name="Endo H."/>
            <person name="Kuwata A."/>
            <person name="Ogata H."/>
        </authorList>
    </citation>
    <scope>NUCLEOTIDE SEQUENCE [LARGE SCALE GENOMIC DNA]</scope>
    <source>
        <strain evidence="4">NIES 3699</strain>
    </source>
</reference>
<keyword evidence="2" id="KW-0472">Membrane</keyword>
<feature type="region of interest" description="Disordered" evidence="1">
    <location>
        <begin position="106"/>
        <end position="128"/>
    </location>
</feature>
<organism evidence="3 4">
    <name type="scientific">Triparma verrucosa</name>
    <dbReference type="NCBI Taxonomy" id="1606542"/>
    <lineage>
        <taxon>Eukaryota</taxon>
        <taxon>Sar</taxon>
        <taxon>Stramenopiles</taxon>
        <taxon>Ochrophyta</taxon>
        <taxon>Bolidophyceae</taxon>
        <taxon>Parmales</taxon>
        <taxon>Triparmaceae</taxon>
        <taxon>Triparma</taxon>
    </lineage>
</organism>
<evidence type="ECO:0008006" key="5">
    <source>
        <dbReference type="Google" id="ProtNLM"/>
    </source>
</evidence>
<keyword evidence="2" id="KW-1133">Transmembrane helix</keyword>
<proteinExistence type="predicted"/>
<name>A0A9W7KSL2_9STRA</name>
<accession>A0A9W7KSL2</accession>
<feature type="transmembrane region" description="Helical" evidence="2">
    <location>
        <begin position="76"/>
        <end position="99"/>
    </location>
</feature>
<feature type="transmembrane region" description="Helical" evidence="2">
    <location>
        <begin position="476"/>
        <end position="495"/>
    </location>
</feature>
<feature type="transmembrane region" description="Helical" evidence="2">
    <location>
        <begin position="235"/>
        <end position="254"/>
    </location>
</feature>
<sequence>MVAWLFFPSLISLVLNGYALISGVLYTRTPLVNRPIIYSLLEVQSYVIVDNGSESQALDSASYSDAGASKLRTTSIIFVVGVILSSILALTTIIIAGVVKQELMKPSHNSNPSPSQTNETTNAPNDLSNLADIPTAEPLLIPDVDWTKEVANQKAQERRLISHYHRGIISTSLAAAFNAFAVLYYCSNFSYKFLCENLSFDNDAWSVGTSDDDEDRPADYDVGCSYGTSIDCVTASTFFMILFFVPYFRSLNYVKDQSKDSSYTESFTHVTSRQASAFSFSLCFIFAVLAVAVFPSGVTHTFLADTDFCDVDGYPSENLESFSRILPETCPTGDGYSSKPTSDDTSVCELCDMTCCSSSPVDYRSYFVNTTISVGCGERLSSLNCAACSPLARVFVDDFDVRTEEKQPVHVCQLWCSVVWEECGHAVFKGGEHEGEKVMQAYKEYDDSVCEIELNLGEVRSGLFDDDCFSAAETKFASLFMCVLGFILATTLLLLI</sequence>
<evidence type="ECO:0000313" key="3">
    <source>
        <dbReference type="EMBL" id="GMI10113.1"/>
    </source>
</evidence>
<protein>
    <recommendedName>
        <fullName evidence="5">Transmembrane protein</fullName>
    </recommendedName>
</protein>
<gene>
    <name evidence="3" type="ORF">TrVE_jg1387</name>
</gene>
<comment type="caution">
    <text evidence="3">The sequence shown here is derived from an EMBL/GenBank/DDBJ whole genome shotgun (WGS) entry which is preliminary data.</text>
</comment>
<dbReference type="EMBL" id="BRXX01000410">
    <property type="protein sequence ID" value="GMI10113.1"/>
    <property type="molecule type" value="Genomic_DNA"/>
</dbReference>
<keyword evidence="4" id="KW-1185">Reference proteome</keyword>
<feature type="transmembrane region" description="Helical" evidence="2">
    <location>
        <begin position="275"/>
        <end position="294"/>
    </location>
</feature>
<keyword evidence="2" id="KW-0812">Transmembrane</keyword>
<evidence type="ECO:0000256" key="1">
    <source>
        <dbReference type="SAM" id="MobiDB-lite"/>
    </source>
</evidence>
<dbReference type="Proteomes" id="UP001165160">
    <property type="component" value="Unassembled WGS sequence"/>
</dbReference>
<dbReference type="AlphaFoldDB" id="A0A9W7KSL2"/>
<feature type="transmembrane region" description="Helical" evidence="2">
    <location>
        <begin position="167"/>
        <end position="185"/>
    </location>
</feature>
<evidence type="ECO:0000313" key="4">
    <source>
        <dbReference type="Proteomes" id="UP001165160"/>
    </source>
</evidence>
<feature type="compositionally biased region" description="Polar residues" evidence="1">
    <location>
        <begin position="107"/>
        <end position="128"/>
    </location>
</feature>